<name>A0A2V3IF18_9FLOR</name>
<proteinExistence type="predicted"/>
<sequence length="153" mass="17317">MKMERLRTVSVLNLSSLLLENHKIQPENCDSQTALSLLESGVKKDNSDLIRINLAYVLWYGVSGVKKDSSRAIHLVEGVILRSSHQLARTLLACMLAEGHDDDLPRAVELWKKVTRSLRDVEEVRRLSTLISPKATFAIEKYTQQSLMRHHAA</sequence>
<dbReference type="Gene3D" id="1.25.40.10">
    <property type="entry name" value="Tetratricopeptide repeat domain"/>
    <property type="match status" value="1"/>
</dbReference>
<reference evidence="1 2" key="1">
    <citation type="journal article" date="2018" name="Mol. Biol. Evol.">
        <title>Analysis of the draft genome of the red seaweed Gracilariopsis chorda provides insights into genome size evolution in Rhodophyta.</title>
        <authorList>
            <person name="Lee J."/>
            <person name="Yang E.C."/>
            <person name="Graf L."/>
            <person name="Yang J.H."/>
            <person name="Qiu H."/>
            <person name="Zel Zion U."/>
            <person name="Chan C.X."/>
            <person name="Stephens T.G."/>
            <person name="Weber A.P.M."/>
            <person name="Boo G.H."/>
            <person name="Boo S.M."/>
            <person name="Kim K.M."/>
            <person name="Shin Y."/>
            <person name="Jung M."/>
            <person name="Lee S.J."/>
            <person name="Yim H.S."/>
            <person name="Lee J.H."/>
            <person name="Bhattacharya D."/>
            <person name="Yoon H.S."/>
        </authorList>
    </citation>
    <scope>NUCLEOTIDE SEQUENCE [LARGE SCALE GENOMIC DNA]</scope>
    <source>
        <strain evidence="1 2">SKKU-2015</strain>
        <tissue evidence="1">Whole body</tissue>
    </source>
</reference>
<evidence type="ECO:0000313" key="2">
    <source>
        <dbReference type="Proteomes" id="UP000247409"/>
    </source>
</evidence>
<keyword evidence="2" id="KW-1185">Reference proteome</keyword>
<dbReference type="InterPro" id="IPR011990">
    <property type="entry name" value="TPR-like_helical_dom_sf"/>
</dbReference>
<protein>
    <submittedName>
        <fullName evidence="1">Uncharacterized protein</fullName>
    </submittedName>
</protein>
<gene>
    <name evidence="1" type="ORF">BWQ96_10500</name>
</gene>
<dbReference type="Proteomes" id="UP000247409">
    <property type="component" value="Unassembled WGS sequence"/>
</dbReference>
<dbReference type="OrthoDB" id="2242379at2759"/>
<comment type="caution">
    <text evidence="1">The sequence shown here is derived from an EMBL/GenBank/DDBJ whole genome shotgun (WGS) entry which is preliminary data.</text>
</comment>
<organism evidence="1 2">
    <name type="scientific">Gracilariopsis chorda</name>
    <dbReference type="NCBI Taxonomy" id="448386"/>
    <lineage>
        <taxon>Eukaryota</taxon>
        <taxon>Rhodophyta</taxon>
        <taxon>Florideophyceae</taxon>
        <taxon>Rhodymeniophycidae</taxon>
        <taxon>Gracilariales</taxon>
        <taxon>Gracilariaceae</taxon>
        <taxon>Gracilariopsis</taxon>
    </lineage>
</organism>
<dbReference type="EMBL" id="NBIV01000437">
    <property type="protein sequence ID" value="PXF39790.1"/>
    <property type="molecule type" value="Genomic_DNA"/>
</dbReference>
<accession>A0A2V3IF18</accession>
<evidence type="ECO:0000313" key="1">
    <source>
        <dbReference type="EMBL" id="PXF39790.1"/>
    </source>
</evidence>
<dbReference type="AlphaFoldDB" id="A0A2V3IF18"/>